<dbReference type="InterPro" id="IPR030395">
    <property type="entry name" value="GP_PDE_dom"/>
</dbReference>
<reference evidence="10" key="1">
    <citation type="submission" date="2016-03" db="EMBL/GenBank/DDBJ databases">
        <authorList>
            <person name="Heylen K."/>
            <person name="De Vos P."/>
            <person name="Vekeman B."/>
        </authorList>
    </citation>
    <scope>NUCLEOTIDE SEQUENCE [LARGE SCALE GENOMIC DNA]</scope>
    <source>
        <strain evidence="10">R-45383</strain>
    </source>
</reference>
<sequence length="439" mass="47448">MLISKRLTRHAAGMLLLSGCLWSALAGADGKDLGRDADRWQQDESVQVGPRPYYLIDKMSPGRLKSKLESCGDGPFHKTHFSIGHRGGGTLQFPEHTQESHEAGSRMGAGVQECDVTFTKDGELVCRHDQCDLHTTTNILVTPLAAACSKPFSPAEFDATGKRTKAASALCCTSDLSLSEFKSLKGKMDASNPNAVTPEQFLAGTANWRTDLYSTGGTLLTHQESIALLKKLGSKYTPELKSPNRNAKLQVEDVFGSQAAYAQAMIDEYKAAGVSPKTVWAQSFNKDDVLYWIQHEPAFGQQAVYLDDANTPADVPTAADLKGYVAQGIKIVAPPMWMLLSVDATGKIVPSQYAKDAKAAGLGIITWTLERSGRIVEEVLPTKGTASPSFYYQSTLDALENDGDIMTTLDVLARDVGILGIFSDWSGTVSYYASCMGLK</sequence>
<dbReference type="GO" id="GO:0008889">
    <property type="term" value="F:glycerophosphodiester phosphodiesterase activity"/>
    <property type="evidence" value="ECO:0007669"/>
    <property type="project" value="UniProtKB-EC"/>
</dbReference>
<dbReference type="SUPFAM" id="SSF51695">
    <property type="entry name" value="PLC-like phosphodiesterases"/>
    <property type="match status" value="1"/>
</dbReference>
<accession>A0A177N8I3</accession>
<dbReference type="PANTHER" id="PTHR43620:SF7">
    <property type="entry name" value="GLYCEROPHOSPHODIESTER PHOSPHODIESTERASE GDPD5-RELATED"/>
    <property type="match status" value="1"/>
</dbReference>
<name>A0A177N8I3_9GAMM</name>
<proteinExistence type="inferred from homology"/>
<dbReference type="Proteomes" id="UP000077628">
    <property type="component" value="Unassembled WGS sequence"/>
</dbReference>
<dbReference type="GO" id="GO:0006071">
    <property type="term" value="P:glycerol metabolic process"/>
    <property type="evidence" value="ECO:0007669"/>
    <property type="project" value="UniProtKB-KW"/>
</dbReference>
<keyword evidence="4" id="KW-0319">Glycerol metabolism</keyword>
<feature type="domain" description="GP-PDE" evidence="8">
    <location>
        <begin position="80"/>
        <end position="411"/>
    </location>
</feature>
<feature type="signal peptide" evidence="7">
    <location>
        <begin position="1"/>
        <end position="26"/>
    </location>
</feature>
<comment type="caution">
    <text evidence="9">The sequence shown here is derived from an EMBL/GenBank/DDBJ whole genome shotgun (WGS) entry which is preliminary data.</text>
</comment>
<gene>
    <name evidence="9" type="ORF">A1355_12685</name>
</gene>
<keyword evidence="3 7" id="KW-0732">Signal</keyword>
<evidence type="ECO:0000256" key="6">
    <source>
        <dbReference type="ARBA" id="ARBA00047512"/>
    </source>
</evidence>
<evidence type="ECO:0000256" key="4">
    <source>
        <dbReference type="ARBA" id="ARBA00022798"/>
    </source>
</evidence>
<organism evidence="9 10">
    <name type="scientific">Methylomonas koyamae</name>
    <dbReference type="NCBI Taxonomy" id="702114"/>
    <lineage>
        <taxon>Bacteria</taxon>
        <taxon>Pseudomonadati</taxon>
        <taxon>Pseudomonadota</taxon>
        <taxon>Gammaproteobacteria</taxon>
        <taxon>Methylococcales</taxon>
        <taxon>Methylococcaceae</taxon>
        <taxon>Methylomonas</taxon>
    </lineage>
</organism>
<dbReference type="EC" id="3.1.4.46" evidence="2"/>
<dbReference type="EMBL" id="LUUK01000203">
    <property type="protein sequence ID" value="OAI14201.1"/>
    <property type="molecule type" value="Genomic_DNA"/>
</dbReference>
<keyword evidence="5" id="KW-0378">Hydrolase</keyword>
<evidence type="ECO:0000313" key="9">
    <source>
        <dbReference type="EMBL" id="OAI14201.1"/>
    </source>
</evidence>
<dbReference type="RefSeq" id="WP_064031081.1">
    <property type="nucleotide sequence ID" value="NZ_LUUK01000203.1"/>
</dbReference>
<dbReference type="PROSITE" id="PS51704">
    <property type="entry name" value="GP_PDE"/>
    <property type="match status" value="1"/>
</dbReference>
<evidence type="ECO:0000256" key="5">
    <source>
        <dbReference type="ARBA" id="ARBA00022801"/>
    </source>
</evidence>
<dbReference type="Gene3D" id="3.20.20.190">
    <property type="entry name" value="Phosphatidylinositol (PI) phosphodiesterase"/>
    <property type="match status" value="1"/>
</dbReference>
<evidence type="ECO:0000256" key="1">
    <source>
        <dbReference type="ARBA" id="ARBA00007277"/>
    </source>
</evidence>
<evidence type="ECO:0000256" key="2">
    <source>
        <dbReference type="ARBA" id="ARBA00012247"/>
    </source>
</evidence>
<comment type="catalytic activity">
    <reaction evidence="6">
        <text>a sn-glycero-3-phosphodiester + H2O = an alcohol + sn-glycerol 3-phosphate + H(+)</text>
        <dbReference type="Rhea" id="RHEA:12969"/>
        <dbReference type="ChEBI" id="CHEBI:15377"/>
        <dbReference type="ChEBI" id="CHEBI:15378"/>
        <dbReference type="ChEBI" id="CHEBI:30879"/>
        <dbReference type="ChEBI" id="CHEBI:57597"/>
        <dbReference type="ChEBI" id="CHEBI:83408"/>
        <dbReference type="EC" id="3.1.4.46"/>
    </reaction>
</comment>
<dbReference type="GO" id="GO:0006629">
    <property type="term" value="P:lipid metabolic process"/>
    <property type="evidence" value="ECO:0007669"/>
    <property type="project" value="InterPro"/>
</dbReference>
<evidence type="ECO:0000256" key="7">
    <source>
        <dbReference type="SAM" id="SignalP"/>
    </source>
</evidence>
<evidence type="ECO:0000259" key="8">
    <source>
        <dbReference type="PROSITE" id="PS51704"/>
    </source>
</evidence>
<evidence type="ECO:0000313" key="10">
    <source>
        <dbReference type="Proteomes" id="UP000077628"/>
    </source>
</evidence>
<protein>
    <recommendedName>
        <fullName evidence="2">glycerophosphodiester phosphodiesterase</fullName>
        <ecNumber evidence="2">3.1.4.46</ecNumber>
    </recommendedName>
</protein>
<comment type="similarity">
    <text evidence="1">Belongs to the glycerophosphoryl diester phosphodiesterase family.</text>
</comment>
<dbReference type="InterPro" id="IPR017946">
    <property type="entry name" value="PLC-like_Pdiesterase_TIM-brl"/>
</dbReference>
<dbReference type="PANTHER" id="PTHR43620">
    <property type="entry name" value="GLYCEROPHOSPHORYL DIESTER PHOSPHODIESTERASE"/>
    <property type="match status" value="1"/>
</dbReference>
<dbReference type="STRING" id="702114.A1355_12685"/>
<keyword evidence="10" id="KW-1185">Reference proteome</keyword>
<dbReference type="Pfam" id="PF03009">
    <property type="entry name" value="GDPD"/>
    <property type="match status" value="1"/>
</dbReference>
<dbReference type="AlphaFoldDB" id="A0A177N8I3"/>
<evidence type="ECO:0000256" key="3">
    <source>
        <dbReference type="ARBA" id="ARBA00022729"/>
    </source>
</evidence>
<dbReference type="PROSITE" id="PS51257">
    <property type="entry name" value="PROKAR_LIPOPROTEIN"/>
    <property type="match status" value="1"/>
</dbReference>
<feature type="chain" id="PRO_5008068856" description="glycerophosphodiester phosphodiesterase" evidence="7">
    <location>
        <begin position="27"/>
        <end position="439"/>
    </location>
</feature>